<dbReference type="AlphaFoldDB" id="A0A8E2JJ58"/>
<organism evidence="2 3">
    <name type="scientific">Lepidopterella palustris CBS 459.81</name>
    <dbReference type="NCBI Taxonomy" id="1314670"/>
    <lineage>
        <taxon>Eukaryota</taxon>
        <taxon>Fungi</taxon>
        <taxon>Dikarya</taxon>
        <taxon>Ascomycota</taxon>
        <taxon>Pezizomycotina</taxon>
        <taxon>Dothideomycetes</taxon>
        <taxon>Pleosporomycetidae</taxon>
        <taxon>Mytilinidiales</taxon>
        <taxon>Argynnaceae</taxon>
        <taxon>Lepidopterella</taxon>
    </lineage>
</organism>
<reference evidence="2 3" key="1">
    <citation type="journal article" date="2016" name="Nat. Commun.">
        <title>Ectomycorrhizal ecology is imprinted in the genome of the dominant symbiotic fungus Cenococcum geophilum.</title>
        <authorList>
            <consortium name="DOE Joint Genome Institute"/>
            <person name="Peter M."/>
            <person name="Kohler A."/>
            <person name="Ohm R.A."/>
            <person name="Kuo A."/>
            <person name="Krutzmann J."/>
            <person name="Morin E."/>
            <person name="Arend M."/>
            <person name="Barry K.W."/>
            <person name="Binder M."/>
            <person name="Choi C."/>
            <person name="Clum A."/>
            <person name="Copeland A."/>
            <person name="Grisel N."/>
            <person name="Haridas S."/>
            <person name="Kipfer T."/>
            <person name="LaButti K."/>
            <person name="Lindquist E."/>
            <person name="Lipzen A."/>
            <person name="Maire R."/>
            <person name="Meier B."/>
            <person name="Mihaltcheva S."/>
            <person name="Molinier V."/>
            <person name="Murat C."/>
            <person name="Poggeler S."/>
            <person name="Quandt C.A."/>
            <person name="Sperisen C."/>
            <person name="Tritt A."/>
            <person name="Tisserant E."/>
            <person name="Crous P.W."/>
            <person name="Henrissat B."/>
            <person name="Nehls U."/>
            <person name="Egli S."/>
            <person name="Spatafora J.W."/>
            <person name="Grigoriev I.V."/>
            <person name="Martin F.M."/>
        </authorList>
    </citation>
    <scope>NUCLEOTIDE SEQUENCE [LARGE SCALE GENOMIC DNA]</scope>
    <source>
        <strain evidence="2 3">CBS 459.81</strain>
    </source>
</reference>
<accession>A0A8E2JJ58</accession>
<dbReference type="OrthoDB" id="3944023at2759"/>
<name>A0A8E2JJ58_9PEZI</name>
<proteinExistence type="predicted"/>
<dbReference type="Proteomes" id="UP000250266">
    <property type="component" value="Unassembled WGS sequence"/>
</dbReference>
<feature type="transmembrane region" description="Helical" evidence="1">
    <location>
        <begin position="118"/>
        <end position="138"/>
    </location>
</feature>
<evidence type="ECO:0000313" key="2">
    <source>
        <dbReference type="EMBL" id="OCK84004.1"/>
    </source>
</evidence>
<feature type="transmembrane region" description="Helical" evidence="1">
    <location>
        <begin position="85"/>
        <end position="106"/>
    </location>
</feature>
<protein>
    <submittedName>
        <fullName evidence="2">Uncharacterized protein</fullName>
    </submittedName>
</protein>
<keyword evidence="1" id="KW-1133">Transmembrane helix</keyword>
<gene>
    <name evidence="2" type="ORF">K432DRAFT_401542</name>
</gene>
<keyword evidence="3" id="KW-1185">Reference proteome</keyword>
<sequence>MALIDEKTPLLPIAEKVPASVIMEAASPTEDNFPYPERLSIAELVLIIGIFILVTLITSILNLHVQNPWLLCKLDPSLIHLADALPQSLYLGIPTSIVFFVVSPILVRPDKVAFSRCLVVFCYLLGAVWGAGIFGLGASGQERFSCPITQGR</sequence>
<dbReference type="EMBL" id="KV744847">
    <property type="protein sequence ID" value="OCK84004.1"/>
    <property type="molecule type" value="Genomic_DNA"/>
</dbReference>
<keyword evidence="1" id="KW-0812">Transmembrane</keyword>
<evidence type="ECO:0000313" key="3">
    <source>
        <dbReference type="Proteomes" id="UP000250266"/>
    </source>
</evidence>
<feature type="transmembrane region" description="Helical" evidence="1">
    <location>
        <begin position="44"/>
        <end position="65"/>
    </location>
</feature>
<evidence type="ECO:0000256" key="1">
    <source>
        <dbReference type="SAM" id="Phobius"/>
    </source>
</evidence>
<keyword evidence="1" id="KW-0472">Membrane</keyword>